<dbReference type="GO" id="GO:0015421">
    <property type="term" value="F:ABC-type oligopeptide transporter activity"/>
    <property type="evidence" value="ECO:0007669"/>
    <property type="project" value="TreeGrafter"/>
</dbReference>
<feature type="domain" description="ABC transporter" evidence="8">
    <location>
        <begin position="340"/>
        <end position="570"/>
    </location>
</feature>
<dbReference type="Gene3D" id="3.40.50.300">
    <property type="entry name" value="P-loop containing nucleotide triphosphate hydrolases"/>
    <property type="match status" value="1"/>
</dbReference>
<evidence type="ECO:0000256" key="2">
    <source>
        <dbReference type="ARBA" id="ARBA00022692"/>
    </source>
</evidence>
<dbReference type="Proteomes" id="UP000198802">
    <property type="component" value="Unassembled WGS sequence"/>
</dbReference>
<dbReference type="EMBL" id="FAOZ01000002">
    <property type="protein sequence ID" value="CUU54456.1"/>
    <property type="molecule type" value="Genomic_DNA"/>
</dbReference>
<keyword evidence="4 10" id="KW-0067">ATP-binding</keyword>
<dbReference type="PROSITE" id="PS50893">
    <property type="entry name" value="ABC_TRANSPORTER_2"/>
    <property type="match status" value="1"/>
</dbReference>
<evidence type="ECO:0000313" key="11">
    <source>
        <dbReference type="Proteomes" id="UP000198802"/>
    </source>
</evidence>
<evidence type="ECO:0000256" key="4">
    <source>
        <dbReference type="ARBA" id="ARBA00022840"/>
    </source>
</evidence>
<dbReference type="InterPro" id="IPR003439">
    <property type="entry name" value="ABC_transporter-like_ATP-bd"/>
</dbReference>
<evidence type="ECO:0000313" key="10">
    <source>
        <dbReference type="EMBL" id="CUU54456.1"/>
    </source>
</evidence>
<accession>A0A0S4QI35</accession>
<reference evidence="11" key="1">
    <citation type="submission" date="2015-11" db="EMBL/GenBank/DDBJ databases">
        <authorList>
            <person name="Varghese N."/>
        </authorList>
    </citation>
    <scope>NUCLEOTIDE SEQUENCE [LARGE SCALE GENOMIC DNA]</scope>
    <source>
        <strain evidence="11">DSM 45899</strain>
    </source>
</reference>
<dbReference type="InterPro" id="IPR036640">
    <property type="entry name" value="ABC1_TM_sf"/>
</dbReference>
<sequence length="570" mass="59433">MTSTAGAGLAVRTLAVLRPRWAAVALAALLLVATTATSLAGPWILRYAVDDGLVGDHPDTGVVTRAGLLYLGLAVAGLTLTRVQVRLVGWIGEWFVRELRSRAADHVLAMSVRYFDRTPAGVLVSRLTADIDALQDVVQLGIVPFAQAVLTLTFLAVVLVALSWQLALVCLLPAAALVAATVWFRRASRAAFATVRDRVADTVAALTERLAGLRVVRAFRQEAGTTELLLARSRRQLDANVTAVRVQSFYLAAMEFATVGSIAAVLAAGGALAARDAVTVGTLSAFVLYLLLAFEPVQSLSFLVTVLESAAAALRKIYALLDEPVDVPEGSQELARTGPLTAEGVGFRYGDGKPDVLRGVDLTLRPGERVALVGPTGAGKSTLAKLMARLFDPTAGRVSYAGVDVREATWPALRSRVVMVAQDGQLTAGTLAHNLRAVRPGATDDELAAALAAVGAGNWLAGLPDGLATPVGEGGSLLSAGERQLVALARVCLLDADVVVLDEATSGLDPGTERLVEAALVAATAGRAVLVVAHRTSTVRGADRVVAVNAGGVTDLGAPRDTARQYLDQY</sequence>
<dbReference type="CDD" id="cd18546">
    <property type="entry name" value="ABC_6TM_Rv0194_D2_like"/>
    <property type="match status" value="1"/>
</dbReference>
<keyword evidence="6 7" id="KW-0472">Membrane</keyword>
<organism evidence="10 11">
    <name type="scientific">Parafrankia irregularis</name>
    <dbReference type="NCBI Taxonomy" id="795642"/>
    <lineage>
        <taxon>Bacteria</taxon>
        <taxon>Bacillati</taxon>
        <taxon>Actinomycetota</taxon>
        <taxon>Actinomycetes</taxon>
        <taxon>Frankiales</taxon>
        <taxon>Frankiaceae</taxon>
        <taxon>Parafrankia</taxon>
    </lineage>
</organism>
<keyword evidence="11" id="KW-1185">Reference proteome</keyword>
<feature type="transmembrane region" description="Helical" evidence="7">
    <location>
        <begin position="166"/>
        <end position="184"/>
    </location>
</feature>
<dbReference type="SUPFAM" id="SSF52540">
    <property type="entry name" value="P-loop containing nucleoside triphosphate hydrolases"/>
    <property type="match status" value="1"/>
</dbReference>
<dbReference type="Gene3D" id="1.20.1560.10">
    <property type="entry name" value="ABC transporter type 1, transmembrane domain"/>
    <property type="match status" value="1"/>
</dbReference>
<dbReference type="RefSeq" id="WP_091271878.1">
    <property type="nucleotide sequence ID" value="NZ_FAOZ01000002.1"/>
</dbReference>
<comment type="subcellular location">
    <subcellularLocation>
        <location evidence="1">Cell membrane</location>
        <topology evidence="1">Multi-pass membrane protein</topology>
    </subcellularLocation>
</comment>
<evidence type="ECO:0000256" key="5">
    <source>
        <dbReference type="ARBA" id="ARBA00022989"/>
    </source>
</evidence>
<proteinExistence type="predicted"/>
<dbReference type="PROSITE" id="PS50929">
    <property type="entry name" value="ABC_TM1F"/>
    <property type="match status" value="1"/>
</dbReference>
<keyword evidence="5 7" id="KW-1133">Transmembrane helix</keyword>
<evidence type="ECO:0000256" key="7">
    <source>
        <dbReference type="SAM" id="Phobius"/>
    </source>
</evidence>
<dbReference type="GO" id="GO:0005886">
    <property type="term" value="C:plasma membrane"/>
    <property type="evidence" value="ECO:0007669"/>
    <property type="project" value="UniProtKB-SubCell"/>
</dbReference>
<name>A0A0S4QI35_9ACTN</name>
<feature type="transmembrane region" description="Helical" evidence="7">
    <location>
        <begin position="286"/>
        <end position="307"/>
    </location>
</feature>
<protein>
    <submittedName>
        <fullName evidence="10">ATP-binding cassette, subfamily B</fullName>
    </submittedName>
</protein>
<evidence type="ECO:0000256" key="1">
    <source>
        <dbReference type="ARBA" id="ARBA00004651"/>
    </source>
</evidence>
<gene>
    <name evidence="10" type="ORF">Ga0074812_102466</name>
</gene>
<keyword evidence="2 7" id="KW-0812">Transmembrane</keyword>
<dbReference type="Pfam" id="PF00005">
    <property type="entry name" value="ABC_tran"/>
    <property type="match status" value="1"/>
</dbReference>
<dbReference type="PANTHER" id="PTHR43394">
    <property type="entry name" value="ATP-DEPENDENT PERMEASE MDL1, MITOCHONDRIAL"/>
    <property type="match status" value="1"/>
</dbReference>
<dbReference type="PANTHER" id="PTHR43394:SF1">
    <property type="entry name" value="ATP-BINDING CASSETTE SUB-FAMILY B MEMBER 10, MITOCHONDRIAL"/>
    <property type="match status" value="1"/>
</dbReference>
<feature type="domain" description="ABC transmembrane type-1" evidence="9">
    <location>
        <begin position="25"/>
        <end position="309"/>
    </location>
</feature>
<feature type="transmembrane region" description="Helical" evidence="7">
    <location>
        <begin position="137"/>
        <end position="160"/>
    </location>
</feature>
<dbReference type="InterPro" id="IPR039421">
    <property type="entry name" value="Type_1_exporter"/>
</dbReference>
<dbReference type="AlphaFoldDB" id="A0A0S4QI35"/>
<dbReference type="SMART" id="SM00382">
    <property type="entry name" value="AAA"/>
    <property type="match status" value="1"/>
</dbReference>
<dbReference type="InterPro" id="IPR011527">
    <property type="entry name" value="ABC1_TM_dom"/>
</dbReference>
<feature type="transmembrane region" description="Helical" evidence="7">
    <location>
        <begin position="249"/>
        <end position="274"/>
    </location>
</feature>
<dbReference type="GO" id="GO:0005524">
    <property type="term" value="F:ATP binding"/>
    <property type="evidence" value="ECO:0007669"/>
    <property type="project" value="UniProtKB-KW"/>
</dbReference>
<evidence type="ECO:0000256" key="6">
    <source>
        <dbReference type="ARBA" id="ARBA00023136"/>
    </source>
</evidence>
<dbReference type="GO" id="GO:0016887">
    <property type="term" value="F:ATP hydrolysis activity"/>
    <property type="evidence" value="ECO:0007669"/>
    <property type="project" value="InterPro"/>
</dbReference>
<dbReference type="Pfam" id="PF00664">
    <property type="entry name" value="ABC_membrane"/>
    <property type="match status" value="1"/>
</dbReference>
<evidence type="ECO:0000256" key="3">
    <source>
        <dbReference type="ARBA" id="ARBA00022741"/>
    </source>
</evidence>
<dbReference type="SUPFAM" id="SSF90123">
    <property type="entry name" value="ABC transporter transmembrane region"/>
    <property type="match status" value="1"/>
</dbReference>
<feature type="transmembrane region" description="Helical" evidence="7">
    <location>
        <begin position="62"/>
        <end position="80"/>
    </location>
</feature>
<dbReference type="InterPro" id="IPR027417">
    <property type="entry name" value="P-loop_NTPase"/>
</dbReference>
<dbReference type="InterPro" id="IPR003593">
    <property type="entry name" value="AAA+_ATPase"/>
</dbReference>
<keyword evidence="3" id="KW-0547">Nucleotide-binding</keyword>
<evidence type="ECO:0000259" key="8">
    <source>
        <dbReference type="PROSITE" id="PS50893"/>
    </source>
</evidence>
<evidence type="ECO:0000259" key="9">
    <source>
        <dbReference type="PROSITE" id="PS50929"/>
    </source>
</evidence>